<accession>A0A9X3MAS5</accession>
<keyword evidence="4" id="KW-1185">Reference proteome</keyword>
<protein>
    <recommendedName>
        <fullName evidence="5">Lysoplasmalogenase</fullName>
    </recommendedName>
</protein>
<evidence type="ECO:0000313" key="2">
    <source>
        <dbReference type="EMBL" id="MDV2424176.1"/>
    </source>
</evidence>
<evidence type="ECO:0000313" key="3">
    <source>
        <dbReference type="Proteomes" id="UP001146430"/>
    </source>
</evidence>
<dbReference type="AlphaFoldDB" id="A0A9X3MAS5"/>
<dbReference type="Proteomes" id="UP001146430">
    <property type="component" value="Unassembled WGS sequence"/>
</dbReference>
<sequence>MNDFLARTQEGAAALWRAVTDISARPQLLASVREEPAVGAGVVAGAIGQVEKARRLTRPSALGVAAVTANHAAYAWSLYRRGSRNDALGWGLRAAAWGAGVAATRTQPTAAAVAVGGAAVLTTSALAGDPALRTDAGKGISHGANLLVAAEGLTALRAGLAQEYRGKRKQGARLVGAAEAGALVVGHLLLIDGLCRTR</sequence>
<dbReference type="EMBL" id="JAVBID010000007">
    <property type="protein sequence ID" value="MDV2424176.1"/>
    <property type="molecule type" value="Genomic_DNA"/>
</dbReference>
<name>A0A9X3MAS5_9CORY</name>
<proteinExistence type="predicted"/>
<reference evidence="2 4" key="2">
    <citation type="submission" date="2023-08" db="EMBL/GenBank/DDBJ databases">
        <title>Genomic characterization of the C. tuberculostearicum species complex, a ubiquitous member of the human skin microbiome.</title>
        <authorList>
            <person name="Ahmed N."/>
            <person name="Deming C."/>
            <person name="Conlan S."/>
            <person name="Segre J."/>
        </authorList>
    </citation>
    <scope>NUCLEOTIDE SEQUENCE [LARGE SCALE GENOMIC DNA]</scope>
    <source>
        <strain evidence="2 4">CTNIH19</strain>
    </source>
</reference>
<gene>
    <name evidence="1" type="ORF">L8V01_07490</name>
    <name evidence="2" type="ORF">RAE13_07110</name>
</gene>
<dbReference type="EMBL" id="JAKMUU010000004">
    <property type="protein sequence ID" value="MCZ9307320.1"/>
    <property type="molecule type" value="Genomic_DNA"/>
</dbReference>
<dbReference type="Proteomes" id="UP001185631">
    <property type="component" value="Unassembled WGS sequence"/>
</dbReference>
<dbReference type="RefSeq" id="WP_269946477.1">
    <property type="nucleotide sequence ID" value="NZ_JAKMUU010000004.1"/>
</dbReference>
<comment type="caution">
    <text evidence="1">The sequence shown here is derived from an EMBL/GenBank/DDBJ whole genome shotgun (WGS) entry which is preliminary data.</text>
</comment>
<organism evidence="1 3">
    <name type="scientific">Corynebacterium curieae</name>
    <dbReference type="NCBI Taxonomy" id="2913500"/>
    <lineage>
        <taxon>Bacteria</taxon>
        <taxon>Bacillati</taxon>
        <taxon>Actinomycetota</taxon>
        <taxon>Actinomycetes</taxon>
        <taxon>Mycobacteriales</taxon>
        <taxon>Corynebacteriaceae</taxon>
        <taxon>Corynebacterium</taxon>
    </lineage>
</organism>
<evidence type="ECO:0008006" key="5">
    <source>
        <dbReference type="Google" id="ProtNLM"/>
    </source>
</evidence>
<reference evidence="1" key="1">
    <citation type="submission" date="2022-02" db="EMBL/GenBank/DDBJ databases">
        <title>Corynebacterium sp. from urogenital microbiome.</title>
        <authorList>
            <person name="Cappelli E.A."/>
            <person name="Ribeiro T.G."/>
            <person name="Peixe L."/>
        </authorList>
    </citation>
    <scope>NUCLEOTIDE SEQUENCE</scope>
    <source>
        <strain evidence="1">C8Ua_181</strain>
    </source>
</reference>
<evidence type="ECO:0000313" key="4">
    <source>
        <dbReference type="Proteomes" id="UP001185631"/>
    </source>
</evidence>
<evidence type="ECO:0000313" key="1">
    <source>
        <dbReference type="EMBL" id="MCZ9307320.1"/>
    </source>
</evidence>